<accession>A0A7H0XCA0</accession>
<evidence type="ECO:0000313" key="1">
    <source>
        <dbReference type="EMBL" id="QNR52640.1"/>
    </source>
</evidence>
<proteinExistence type="predicted"/>
<keyword evidence="2" id="KW-1185">Reference proteome</keyword>
<reference evidence="1 2" key="1">
    <citation type="submission" date="2020-05" db="EMBL/GenBank/DDBJ databases">
        <authorList>
            <person name="Debarbieux L."/>
        </authorList>
    </citation>
    <scope>NUCLEOTIDE SEQUENCE [LARGE SCALE GENOMIC DNA]</scope>
</reference>
<sequence>MPYCSTHKYDSYCIRCISQPTFAELVLSCKRHSQPLQQKQGQVKTTTGIQSRFS</sequence>
<dbReference type="EMBL" id="MT496971">
    <property type="protein sequence ID" value="QNR52640.1"/>
    <property type="molecule type" value="Genomic_DNA"/>
</dbReference>
<evidence type="ECO:0000313" key="2">
    <source>
        <dbReference type="Proteomes" id="UP000516408"/>
    </source>
</evidence>
<dbReference type="Proteomes" id="UP000516408">
    <property type="component" value="Segment"/>
</dbReference>
<name>A0A7H0XCA0_9CAUD</name>
<protein>
    <submittedName>
        <fullName evidence="1">Uncharacterized protein</fullName>
    </submittedName>
</protein>
<organism evidence="1 2">
    <name type="scientific">Escherichia phage Mt1B1_P10</name>
    <dbReference type="NCBI Taxonomy" id="2743960"/>
    <lineage>
        <taxon>Viruses</taxon>
        <taxon>Duplodnaviria</taxon>
        <taxon>Heunggongvirae</taxon>
        <taxon>Uroviricota</taxon>
        <taxon>Caudoviricetes</taxon>
        <taxon>Autographivirales</taxon>
        <taxon>Autosignataviridae</taxon>
        <taxon>Molineuxvirinae</taxon>
        <taxon>Vectrevirus</taxon>
        <taxon>Vectrevirus Mt1B1P10</taxon>
    </lineage>
</organism>